<gene>
    <name evidence="1" type="ORF">ACFSKL_14775</name>
</gene>
<accession>A0ABW4VR72</accession>
<reference evidence="2" key="1">
    <citation type="journal article" date="2019" name="Int. J. Syst. Evol. Microbiol.">
        <title>The Global Catalogue of Microorganisms (GCM) 10K type strain sequencing project: providing services to taxonomists for standard genome sequencing and annotation.</title>
        <authorList>
            <consortium name="The Broad Institute Genomics Platform"/>
            <consortium name="The Broad Institute Genome Sequencing Center for Infectious Disease"/>
            <person name="Wu L."/>
            <person name="Ma J."/>
        </authorList>
    </citation>
    <scope>NUCLEOTIDE SEQUENCE [LARGE SCALE GENOMIC DNA]</scope>
    <source>
        <strain evidence="2">CGMCC 1.15180</strain>
    </source>
</reference>
<dbReference type="EMBL" id="JBHUHR010000039">
    <property type="protein sequence ID" value="MFD2036065.1"/>
    <property type="molecule type" value="Genomic_DNA"/>
</dbReference>
<sequence length="163" mass="19338">MKIASLAELKKELAYLNEKDLRELIIDLSKFSTDNKAYLFFKLFEKENPGIFVEMVKEELESEFQKSNSRNYHFAKKSAQAVRRKLNKNLKLSKDKTAQIELIIFFCQKLKEYGYLQFRHPVIDNLYNSQIKKINTLIAKLHEDLQFDYVQLLEELAEIDHSI</sequence>
<proteinExistence type="predicted"/>
<comment type="caution">
    <text evidence="1">The sequence shown here is derived from an EMBL/GenBank/DDBJ whole genome shotgun (WGS) entry which is preliminary data.</text>
</comment>
<name>A0ABW4VR72_9BACT</name>
<evidence type="ECO:0000313" key="1">
    <source>
        <dbReference type="EMBL" id="MFD2036065.1"/>
    </source>
</evidence>
<keyword evidence="2" id="KW-1185">Reference proteome</keyword>
<protein>
    <submittedName>
        <fullName evidence="1">Uncharacterized protein</fullName>
    </submittedName>
</protein>
<dbReference type="Proteomes" id="UP001597361">
    <property type="component" value="Unassembled WGS sequence"/>
</dbReference>
<dbReference type="RefSeq" id="WP_376887088.1">
    <property type="nucleotide sequence ID" value="NZ_JBHUHR010000039.1"/>
</dbReference>
<evidence type="ECO:0000313" key="2">
    <source>
        <dbReference type="Proteomes" id="UP001597361"/>
    </source>
</evidence>
<organism evidence="1 2">
    <name type="scientific">Belliella marina</name>
    <dbReference type="NCBI Taxonomy" id="1644146"/>
    <lineage>
        <taxon>Bacteria</taxon>
        <taxon>Pseudomonadati</taxon>
        <taxon>Bacteroidota</taxon>
        <taxon>Cytophagia</taxon>
        <taxon>Cytophagales</taxon>
        <taxon>Cyclobacteriaceae</taxon>
        <taxon>Belliella</taxon>
    </lineage>
</organism>